<evidence type="ECO:0000313" key="3">
    <source>
        <dbReference type="Proteomes" id="UP001457282"/>
    </source>
</evidence>
<dbReference type="EMBL" id="JBEDUW010000003">
    <property type="protein sequence ID" value="KAK9939506.1"/>
    <property type="molecule type" value="Genomic_DNA"/>
</dbReference>
<proteinExistence type="predicted"/>
<sequence length="129" mass="13492">MAAMLPARLLPSSTSSLSFFAVFVYGIVLIARSSHLGIAAIDPFLIRAMVVGGDLWDVGPLGWRISFLRSYCLLKRGFASGGDGGIQLSCFAAAAGLDLADGEVLMGLPWIRRSCATSLVVQSNIGADG</sequence>
<keyword evidence="1" id="KW-1133">Transmembrane helix</keyword>
<dbReference type="AlphaFoldDB" id="A0AAW1XT79"/>
<keyword evidence="1" id="KW-0472">Membrane</keyword>
<keyword evidence="3" id="KW-1185">Reference proteome</keyword>
<evidence type="ECO:0000256" key="1">
    <source>
        <dbReference type="SAM" id="Phobius"/>
    </source>
</evidence>
<feature type="transmembrane region" description="Helical" evidence="1">
    <location>
        <begin position="12"/>
        <end position="31"/>
    </location>
</feature>
<organism evidence="2 3">
    <name type="scientific">Rubus argutus</name>
    <name type="common">Southern blackberry</name>
    <dbReference type="NCBI Taxonomy" id="59490"/>
    <lineage>
        <taxon>Eukaryota</taxon>
        <taxon>Viridiplantae</taxon>
        <taxon>Streptophyta</taxon>
        <taxon>Embryophyta</taxon>
        <taxon>Tracheophyta</taxon>
        <taxon>Spermatophyta</taxon>
        <taxon>Magnoliopsida</taxon>
        <taxon>eudicotyledons</taxon>
        <taxon>Gunneridae</taxon>
        <taxon>Pentapetalae</taxon>
        <taxon>rosids</taxon>
        <taxon>fabids</taxon>
        <taxon>Rosales</taxon>
        <taxon>Rosaceae</taxon>
        <taxon>Rosoideae</taxon>
        <taxon>Rosoideae incertae sedis</taxon>
        <taxon>Rubus</taxon>
    </lineage>
</organism>
<accession>A0AAW1XT79</accession>
<gene>
    <name evidence="2" type="ORF">M0R45_016201</name>
</gene>
<keyword evidence="1" id="KW-0812">Transmembrane</keyword>
<evidence type="ECO:0000313" key="2">
    <source>
        <dbReference type="EMBL" id="KAK9939506.1"/>
    </source>
</evidence>
<reference evidence="2 3" key="1">
    <citation type="journal article" date="2023" name="G3 (Bethesda)">
        <title>A chromosome-length genome assembly and annotation of blackberry (Rubus argutus, cv. 'Hillquist').</title>
        <authorList>
            <person name="Bruna T."/>
            <person name="Aryal R."/>
            <person name="Dudchenko O."/>
            <person name="Sargent D.J."/>
            <person name="Mead D."/>
            <person name="Buti M."/>
            <person name="Cavallini A."/>
            <person name="Hytonen T."/>
            <person name="Andres J."/>
            <person name="Pham M."/>
            <person name="Weisz D."/>
            <person name="Mascagni F."/>
            <person name="Usai G."/>
            <person name="Natali L."/>
            <person name="Bassil N."/>
            <person name="Fernandez G.E."/>
            <person name="Lomsadze A."/>
            <person name="Armour M."/>
            <person name="Olukolu B."/>
            <person name="Poorten T."/>
            <person name="Britton C."/>
            <person name="Davik J."/>
            <person name="Ashrafi H."/>
            <person name="Aiden E.L."/>
            <person name="Borodovsky M."/>
            <person name="Worthington M."/>
        </authorList>
    </citation>
    <scope>NUCLEOTIDE SEQUENCE [LARGE SCALE GENOMIC DNA]</scope>
    <source>
        <strain evidence="2">PI 553951</strain>
    </source>
</reference>
<protein>
    <submittedName>
        <fullName evidence="2">Uncharacterized protein</fullName>
    </submittedName>
</protein>
<dbReference type="Proteomes" id="UP001457282">
    <property type="component" value="Unassembled WGS sequence"/>
</dbReference>
<comment type="caution">
    <text evidence="2">The sequence shown here is derived from an EMBL/GenBank/DDBJ whole genome shotgun (WGS) entry which is preliminary data.</text>
</comment>
<name>A0AAW1XT79_RUBAR</name>